<gene>
    <name evidence="7" type="primary">soxX</name>
    <name evidence="7" type="ORF">FLO80_04095</name>
</gene>
<dbReference type="InterPro" id="IPR009056">
    <property type="entry name" value="Cyt_c-like_dom"/>
</dbReference>
<evidence type="ECO:0000259" key="6">
    <source>
        <dbReference type="PROSITE" id="PS51007"/>
    </source>
</evidence>
<evidence type="ECO:0000256" key="1">
    <source>
        <dbReference type="ARBA" id="ARBA00022617"/>
    </source>
</evidence>
<dbReference type="PROSITE" id="PS51007">
    <property type="entry name" value="CYTC"/>
    <property type="match status" value="1"/>
</dbReference>
<evidence type="ECO:0000256" key="4">
    <source>
        <dbReference type="PROSITE-ProRule" id="PRU00433"/>
    </source>
</evidence>
<dbReference type="EMBL" id="VINQ01000002">
    <property type="protein sequence ID" value="KAA0920301.1"/>
    <property type="molecule type" value="Genomic_DNA"/>
</dbReference>
<evidence type="ECO:0000256" key="3">
    <source>
        <dbReference type="ARBA" id="ARBA00023004"/>
    </source>
</evidence>
<feature type="signal peptide" evidence="5">
    <location>
        <begin position="1"/>
        <end position="19"/>
    </location>
</feature>
<feature type="domain" description="Cytochrome c" evidence="6">
    <location>
        <begin position="45"/>
        <end position="156"/>
    </location>
</feature>
<dbReference type="InterPro" id="IPR030999">
    <property type="entry name" value="Thiosulf_SoxX"/>
</dbReference>
<dbReference type="Gene3D" id="1.10.760.10">
    <property type="entry name" value="Cytochrome c-like domain"/>
    <property type="match status" value="1"/>
</dbReference>
<keyword evidence="5" id="KW-0732">Signal</keyword>
<name>A0A5A9ZTA0_9RHOB</name>
<dbReference type="GO" id="GO:0009055">
    <property type="term" value="F:electron transfer activity"/>
    <property type="evidence" value="ECO:0007669"/>
    <property type="project" value="InterPro"/>
</dbReference>
<evidence type="ECO:0000256" key="2">
    <source>
        <dbReference type="ARBA" id="ARBA00022723"/>
    </source>
</evidence>
<dbReference type="GO" id="GO:0020037">
    <property type="term" value="F:heme binding"/>
    <property type="evidence" value="ECO:0007669"/>
    <property type="project" value="InterPro"/>
</dbReference>
<evidence type="ECO:0000313" key="8">
    <source>
        <dbReference type="Proteomes" id="UP000325291"/>
    </source>
</evidence>
<feature type="chain" id="PRO_5022995057" evidence="5">
    <location>
        <begin position="20"/>
        <end position="157"/>
    </location>
</feature>
<sequence length="157" mass="16673">MKLTTLTFAAAMVAGTAMAEGVVAPQDVVMSEYGEVATSLTGKPGDPERGFEVYSKRSLGNCVACHEISTLDVAWPGNVGPMLDGAADRWSEAELRGIVVNSKKTFEGTVMPAYYRVDGFIRPGNAYTGKAADDSFGPLLTAEQVEDVIAFLSTLKE</sequence>
<comment type="caution">
    <text evidence="7">The sequence shown here is derived from an EMBL/GenBank/DDBJ whole genome shotgun (WGS) entry which is preliminary data.</text>
</comment>
<dbReference type="AlphaFoldDB" id="A0A5A9ZTA0"/>
<protein>
    <submittedName>
        <fullName evidence="7">Sulfur oxidation c-type cytochrome SoxX</fullName>
    </submittedName>
</protein>
<keyword evidence="2 4" id="KW-0479">Metal-binding</keyword>
<dbReference type="SUPFAM" id="SSF46626">
    <property type="entry name" value="Cytochrome c"/>
    <property type="match status" value="1"/>
</dbReference>
<organism evidence="7 8">
    <name type="scientific">Aquicoccus porphyridii</name>
    <dbReference type="NCBI Taxonomy" id="1852029"/>
    <lineage>
        <taxon>Bacteria</taxon>
        <taxon>Pseudomonadati</taxon>
        <taxon>Pseudomonadota</taxon>
        <taxon>Alphaproteobacteria</taxon>
        <taxon>Rhodobacterales</taxon>
        <taxon>Paracoccaceae</taxon>
        <taxon>Aquicoccus</taxon>
    </lineage>
</organism>
<dbReference type="GO" id="GO:0046872">
    <property type="term" value="F:metal ion binding"/>
    <property type="evidence" value="ECO:0007669"/>
    <property type="project" value="UniProtKB-KW"/>
</dbReference>
<keyword evidence="3 4" id="KW-0408">Iron</keyword>
<keyword evidence="8" id="KW-1185">Reference proteome</keyword>
<dbReference type="RefSeq" id="WP_111363628.1">
    <property type="nucleotide sequence ID" value="NZ_JASHJG010000007.1"/>
</dbReference>
<proteinExistence type="predicted"/>
<evidence type="ECO:0000256" key="5">
    <source>
        <dbReference type="SAM" id="SignalP"/>
    </source>
</evidence>
<reference evidence="7 8" key="1">
    <citation type="submission" date="2019-07" db="EMBL/GenBank/DDBJ databases">
        <title>Aquicoccus porphyridii gen. nov., sp. nov., isolated from a small marine red alga, Porphyridium marinum.</title>
        <authorList>
            <person name="Liu L."/>
        </authorList>
    </citation>
    <scope>NUCLEOTIDE SEQUENCE [LARGE SCALE GENOMIC DNA]</scope>
    <source>
        <strain evidence="7 8">L1 8-17</strain>
    </source>
</reference>
<evidence type="ECO:0000313" key="7">
    <source>
        <dbReference type="EMBL" id="KAA0920301.1"/>
    </source>
</evidence>
<dbReference type="NCBIfam" id="TIGR04485">
    <property type="entry name" value="thiosulf_SoxX"/>
    <property type="match status" value="1"/>
</dbReference>
<accession>A0A5A9ZTA0</accession>
<dbReference type="InterPro" id="IPR036909">
    <property type="entry name" value="Cyt_c-like_dom_sf"/>
</dbReference>
<dbReference type="Pfam" id="PF00034">
    <property type="entry name" value="Cytochrom_C"/>
    <property type="match status" value="1"/>
</dbReference>
<dbReference type="Proteomes" id="UP000325291">
    <property type="component" value="Unassembled WGS sequence"/>
</dbReference>
<keyword evidence="1 4" id="KW-0349">Heme</keyword>